<dbReference type="Proteomes" id="UP000502377">
    <property type="component" value="Chromosome"/>
</dbReference>
<evidence type="ECO:0000256" key="1">
    <source>
        <dbReference type="SAM" id="MobiDB-lite"/>
    </source>
</evidence>
<evidence type="ECO:0000313" key="2">
    <source>
        <dbReference type="EMBL" id="QCD46765.1"/>
    </source>
</evidence>
<reference evidence="2 3" key="1">
    <citation type="submission" date="2016-07" db="EMBL/GenBank/DDBJ databases">
        <title>Comparative genomics of the Campylobacter concisus group.</title>
        <authorList>
            <person name="Miller W.G."/>
            <person name="Yee E."/>
            <person name="Chapman M.H."/>
            <person name="Huynh S."/>
            <person name="Bono J.L."/>
            <person name="On S.L.W."/>
            <person name="StLeger J."/>
            <person name="Foster G."/>
            <person name="Parker C.T."/>
        </authorList>
    </citation>
    <scope>NUCLEOTIDE SEQUENCE [LARGE SCALE GENOMIC DNA]</scope>
    <source>
        <strain evidence="2 3">ATCC 33238</strain>
    </source>
</reference>
<sequence>MKNPYINQTQTVNQLNDDGSTTTTTTTVKTTGAPSAFDRGINDALKDFIPSNFNAAGFIKGALIGGVVAYVLTNENAQKAIFSMVAKSSNLLQAGFEELKERFEDIKAEIDSQK</sequence>
<dbReference type="KEGG" id="crx:CRECT_1102"/>
<proteinExistence type="predicted"/>
<dbReference type="RefSeq" id="WP_002945405.1">
    <property type="nucleotide sequence ID" value="NZ_CP012543.1"/>
</dbReference>
<feature type="compositionally biased region" description="Low complexity" evidence="1">
    <location>
        <begin position="21"/>
        <end position="31"/>
    </location>
</feature>
<protein>
    <recommendedName>
        <fullName evidence="4">YtxH domain-containing protein</fullName>
    </recommendedName>
</protein>
<name>A0A6G5QM29_CAMRE</name>
<organism evidence="2 3">
    <name type="scientific">Campylobacter rectus</name>
    <name type="common">Wolinella recta</name>
    <dbReference type="NCBI Taxonomy" id="203"/>
    <lineage>
        <taxon>Bacteria</taxon>
        <taxon>Pseudomonadati</taxon>
        <taxon>Campylobacterota</taxon>
        <taxon>Epsilonproteobacteria</taxon>
        <taxon>Campylobacterales</taxon>
        <taxon>Campylobacteraceae</taxon>
        <taxon>Campylobacter</taxon>
    </lineage>
</organism>
<feature type="region of interest" description="Disordered" evidence="1">
    <location>
        <begin position="13"/>
        <end position="33"/>
    </location>
</feature>
<gene>
    <name evidence="2" type="ORF">CRECT_1102</name>
</gene>
<accession>A0A6G5QM29</accession>
<dbReference type="EMBL" id="CP012543">
    <property type="protein sequence ID" value="QCD46765.1"/>
    <property type="molecule type" value="Genomic_DNA"/>
</dbReference>
<evidence type="ECO:0000313" key="3">
    <source>
        <dbReference type="Proteomes" id="UP000502377"/>
    </source>
</evidence>
<dbReference type="AlphaFoldDB" id="A0A6G5QM29"/>
<evidence type="ECO:0008006" key="4">
    <source>
        <dbReference type="Google" id="ProtNLM"/>
    </source>
</evidence>